<protein>
    <submittedName>
        <fullName evidence="2">Uncharacterized protein</fullName>
    </submittedName>
</protein>
<organism evidence="2 3">
    <name type="scientific">Cladophialophora chaetospira</name>
    <dbReference type="NCBI Taxonomy" id="386627"/>
    <lineage>
        <taxon>Eukaryota</taxon>
        <taxon>Fungi</taxon>
        <taxon>Dikarya</taxon>
        <taxon>Ascomycota</taxon>
        <taxon>Pezizomycotina</taxon>
        <taxon>Eurotiomycetes</taxon>
        <taxon>Chaetothyriomycetidae</taxon>
        <taxon>Chaetothyriales</taxon>
        <taxon>Herpotrichiellaceae</taxon>
        <taxon>Cladophialophora</taxon>
    </lineage>
</organism>
<accession>A0AA38XHE5</accession>
<dbReference type="EMBL" id="JAPDRK010000004">
    <property type="protein sequence ID" value="KAJ9613528.1"/>
    <property type="molecule type" value="Genomic_DNA"/>
</dbReference>
<proteinExistence type="predicted"/>
<evidence type="ECO:0000256" key="1">
    <source>
        <dbReference type="SAM" id="MobiDB-lite"/>
    </source>
</evidence>
<gene>
    <name evidence="2" type="ORF">H2200_003470</name>
</gene>
<dbReference type="Proteomes" id="UP001172673">
    <property type="component" value="Unassembled WGS sequence"/>
</dbReference>
<keyword evidence="3" id="KW-1185">Reference proteome</keyword>
<comment type="caution">
    <text evidence="2">The sequence shown here is derived from an EMBL/GenBank/DDBJ whole genome shotgun (WGS) entry which is preliminary data.</text>
</comment>
<evidence type="ECO:0000313" key="3">
    <source>
        <dbReference type="Proteomes" id="UP001172673"/>
    </source>
</evidence>
<feature type="compositionally biased region" description="Polar residues" evidence="1">
    <location>
        <begin position="411"/>
        <end position="432"/>
    </location>
</feature>
<feature type="region of interest" description="Disordered" evidence="1">
    <location>
        <begin position="367"/>
        <end position="496"/>
    </location>
</feature>
<name>A0AA38XHE5_9EURO</name>
<feature type="compositionally biased region" description="Polar residues" evidence="1">
    <location>
        <begin position="369"/>
        <end position="381"/>
    </location>
</feature>
<sequence length="534" mass="59583">MLQWTISQLRLVHQATVLLQSAHLAAPTNRPYQPPLPVLNSPPGFIGRWTPIRDVNEWNRLISRQPWILDGLAAVAKNAARTAARFAAEAAADAAAKRALNADAARYAQTIRALVDQAFERSDRTSQPVLFTYDIITSEFQLNATYPPAVAADLRGGVPTDAEVKIVPKKFRKWPTVPYHLVVVPPSNMGSLDARIDLMNKQVEYWTHAIFLMMQVMKLKAQGPQRTYLVNWWLGTSGQSLLYQRFRETRIITTYAGQQLGPEWNCREVCSAMRSELRKTFKRAGCEEGVAVYAGNFDSNKYSDANLYPFQLYRLVSEHYSITVMPSTNNGFQAADSPPTLHVEPDSPLIKLDYGPEQDAILAAERRSQSLLQPNPSTTTAEAMPPTGQRYEPGSANKMDISPPPADAVRTSKQSQDARCGQNQSEPEQSTFPDEVNREARPTVPDSGRNQVPNLLPSVDSEALPRGPLTAAATPTEDWSTNSIPPQDPRRPPRTNRWQTHKEILRHEDPVAAHSTPIMMSPSNEIEDCWPECL</sequence>
<reference evidence="2" key="1">
    <citation type="submission" date="2022-10" db="EMBL/GenBank/DDBJ databases">
        <title>Culturing micro-colonial fungi from biological soil crusts in the Mojave desert and describing Neophaeococcomyces mojavensis, and introducing the new genera and species Taxawa tesnikishii.</title>
        <authorList>
            <person name="Kurbessoian T."/>
            <person name="Stajich J.E."/>
        </authorList>
    </citation>
    <scope>NUCLEOTIDE SEQUENCE</scope>
    <source>
        <strain evidence="2">TK_41</strain>
    </source>
</reference>
<dbReference type="AlphaFoldDB" id="A0AA38XHE5"/>
<evidence type="ECO:0000313" key="2">
    <source>
        <dbReference type="EMBL" id="KAJ9613528.1"/>
    </source>
</evidence>